<feature type="compositionally biased region" description="Pro residues" evidence="1">
    <location>
        <begin position="148"/>
        <end position="159"/>
    </location>
</feature>
<comment type="caution">
    <text evidence="2">The sequence shown here is derived from an EMBL/GenBank/DDBJ whole genome shotgun (WGS) entry which is preliminary data.</text>
</comment>
<keyword evidence="3" id="KW-1185">Reference proteome</keyword>
<gene>
    <name evidence="2" type="ORF">AAF712_013988</name>
</gene>
<feature type="compositionally biased region" description="Pro residues" evidence="1">
    <location>
        <begin position="222"/>
        <end position="249"/>
    </location>
</feature>
<name>A0ABR2ZDF2_9AGAR</name>
<evidence type="ECO:0000256" key="1">
    <source>
        <dbReference type="SAM" id="MobiDB-lite"/>
    </source>
</evidence>
<dbReference type="EMBL" id="JBBXMP010000237">
    <property type="protein sequence ID" value="KAL0059300.1"/>
    <property type="molecule type" value="Genomic_DNA"/>
</dbReference>
<organism evidence="2 3">
    <name type="scientific">Marasmius tenuissimus</name>
    <dbReference type="NCBI Taxonomy" id="585030"/>
    <lineage>
        <taxon>Eukaryota</taxon>
        <taxon>Fungi</taxon>
        <taxon>Dikarya</taxon>
        <taxon>Basidiomycota</taxon>
        <taxon>Agaricomycotina</taxon>
        <taxon>Agaricomycetes</taxon>
        <taxon>Agaricomycetidae</taxon>
        <taxon>Agaricales</taxon>
        <taxon>Marasmiineae</taxon>
        <taxon>Marasmiaceae</taxon>
        <taxon>Marasmius</taxon>
    </lineage>
</organism>
<protein>
    <submittedName>
        <fullName evidence="2">Uncharacterized protein</fullName>
    </submittedName>
</protein>
<reference evidence="2 3" key="1">
    <citation type="submission" date="2024-05" db="EMBL/GenBank/DDBJ databases">
        <title>A draft genome resource for the thread blight pathogen Marasmius tenuissimus strain MS-2.</title>
        <authorList>
            <person name="Yulfo-Soto G.E."/>
            <person name="Baruah I.K."/>
            <person name="Amoako-Attah I."/>
            <person name="Bukari Y."/>
            <person name="Meinhardt L.W."/>
            <person name="Bailey B.A."/>
            <person name="Cohen S.P."/>
        </authorList>
    </citation>
    <scope>NUCLEOTIDE SEQUENCE [LARGE SCALE GENOMIC DNA]</scope>
    <source>
        <strain evidence="2 3">MS-2</strain>
    </source>
</reference>
<feature type="compositionally biased region" description="Basic and acidic residues" evidence="1">
    <location>
        <begin position="65"/>
        <end position="82"/>
    </location>
</feature>
<evidence type="ECO:0000313" key="3">
    <source>
        <dbReference type="Proteomes" id="UP001437256"/>
    </source>
</evidence>
<evidence type="ECO:0000313" key="2">
    <source>
        <dbReference type="EMBL" id="KAL0059300.1"/>
    </source>
</evidence>
<feature type="compositionally biased region" description="Polar residues" evidence="1">
    <location>
        <begin position="90"/>
        <end position="117"/>
    </location>
</feature>
<sequence length="290" mass="31617">MTAHNAVEPSIPQDIDLADHRHDEDEERAWEQSAKSKGKQREESSSSLEDQDDAVEYPPGNSDAAETRKVEETLRRWEAAERLRRKSLRESYNGSTRTSSIGSTNGWRASSLWGGSQSRHRALGGNHAALQSTDSIDQLPMDNIPSPAFSPRPSPPPPDSTNESSSENPFVNPPESLSPFADAHQVTAVMSPTTPPEPVNVAGGVPVPERPTLKASESSFTRPPPPQPLGLPPPRTPPPIEEPPQPVPDPSIHHTSSRAHVVEPETRWWHEWLCGCGEGPDRGGDYQASS</sequence>
<accession>A0ABR2ZDF2</accession>
<dbReference type="Proteomes" id="UP001437256">
    <property type="component" value="Unassembled WGS sequence"/>
</dbReference>
<proteinExistence type="predicted"/>
<feature type="region of interest" description="Disordered" evidence="1">
    <location>
        <begin position="1"/>
        <end position="260"/>
    </location>
</feature>